<accession>A0A4U9WAX6</accession>
<evidence type="ECO:0000313" key="2">
    <source>
        <dbReference type="EMBL" id="VTR56124.1"/>
    </source>
</evidence>
<feature type="transmembrane region" description="Helical" evidence="1">
    <location>
        <begin position="20"/>
        <end position="39"/>
    </location>
</feature>
<organism evidence="2">
    <name type="scientific">Serratia fonticola</name>
    <dbReference type="NCBI Taxonomy" id="47917"/>
    <lineage>
        <taxon>Bacteria</taxon>
        <taxon>Pseudomonadati</taxon>
        <taxon>Pseudomonadota</taxon>
        <taxon>Gammaproteobacteria</taxon>
        <taxon>Enterobacterales</taxon>
        <taxon>Yersiniaceae</taxon>
        <taxon>Serratia</taxon>
    </lineage>
</organism>
<evidence type="ECO:0000256" key="1">
    <source>
        <dbReference type="SAM" id="Phobius"/>
    </source>
</evidence>
<sequence length="88" mass="10047">MIILFVFSSLVEEYLPSYLQIKIDVVSAIILSFFIAFLIDSIRTFDLKKSTDKVLGLFDQMGAVFYYRGLYSALCSGFGGGDYKNWLY</sequence>
<keyword evidence="1" id="KW-1133">Transmembrane helix</keyword>
<reference evidence="2" key="1">
    <citation type="submission" date="2019-05" db="EMBL/GenBank/DDBJ databases">
        <authorList>
            <consortium name="Pathogen Informatics"/>
        </authorList>
    </citation>
    <scope>NUCLEOTIDE SEQUENCE [LARGE SCALE GENOMIC DNA]</scope>
    <source>
        <strain evidence="2">NCTC12965</strain>
    </source>
</reference>
<dbReference type="EMBL" id="CABEEZ010000133">
    <property type="protein sequence ID" value="VTR56124.1"/>
    <property type="molecule type" value="Genomic_DNA"/>
</dbReference>
<dbReference type="AlphaFoldDB" id="A0A4U9WAX6"/>
<protein>
    <submittedName>
        <fullName evidence="2">C4-dicarboxylate transporter</fullName>
    </submittedName>
</protein>
<proteinExistence type="predicted"/>
<keyword evidence="1" id="KW-0472">Membrane</keyword>
<gene>
    <name evidence="2" type="ORF">NCTC12965_07160</name>
</gene>
<keyword evidence="1" id="KW-0812">Transmembrane</keyword>
<name>A0A4U9WAX6_SERFO</name>